<evidence type="ECO:0000313" key="1">
    <source>
        <dbReference type="EMBL" id="CAM9234854.1"/>
    </source>
</evidence>
<protein>
    <submittedName>
        <fullName evidence="1">Uncharacterized protein</fullName>
    </submittedName>
</protein>
<evidence type="ECO:0000313" key="2">
    <source>
        <dbReference type="Proteomes" id="UP001162501"/>
    </source>
</evidence>
<sequence length="104" mass="11681">MPISRHPSSDTLAKAAPTQTVIISFRLSHFLPRFNLPPFPTESLLHYACLLSFSKHIPELVIGLSVEHVKAHVSFDSRKMRQEPGYVLPIPGQSFQVQIGFPFV</sequence>
<proteinExistence type="predicted"/>
<reference evidence="1" key="1">
    <citation type="submission" date="2025-03" db="EMBL/GenBank/DDBJ databases">
        <authorList>
            <consortium name="ELIXIR-Norway"/>
            <consortium name="Elixir Norway"/>
        </authorList>
    </citation>
    <scope>NUCLEOTIDE SEQUENCE</scope>
</reference>
<comment type="caution">
    <text evidence="1">The sequence shown here is derived from an EMBL/GenBank/DDBJ whole genome shotgun (WGS) entry which is preliminary data.</text>
</comment>
<name>A0ACB1KI59_RANTA</name>
<organism evidence="1 2">
    <name type="scientific">Rangifer tarandus platyrhynchus</name>
    <name type="common">Svalbard reindeer</name>
    <dbReference type="NCBI Taxonomy" id="3082113"/>
    <lineage>
        <taxon>Eukaryota</taxon>
        <taxon>Metazoa</taxon>
        <taxon>Chordata</taxon>
        <taxon>Craniata</taxon>
        <taxon>Vertebrata</taxon>
        <taxon>Euteleostomi</taxon>
        <taxon>Mammalia</taxon>
        <taxon>Eutheria</taxon>
        <taxon>Laurasiatheria</taxon>
        <taxon>Artiodactyla</taxon>
        <taxon>Ruminantia</taxon>
        <taxon>Pecora</taxon>
        <taxon>Cervidae</taxon>
        <taxon>Odocoileinae</taxon>
        <taxon>Rangifer</taxon>
    </lineage>
</organism>
<gene>
    <name evidence="1" type="ORF">MRATA1EN22A_LOCUS30250</name>
</gene>
<accession>A0ACB1KI59</accession>
<dbReference type="Proteomes" id="UP001162501">
    <property type="component" value="Unassembled WGS sequence"/>
</dbReference>
<dbReference type="EMBL" id="CATOBB020001140">
    <property type="protein sequence ID" value="CAM9234854.1"/>
    <property type="molecule type" value="Genomic_DNA"/>
</dbReference>